<dbReference type="PROSITE" id="PS00086">
    <property type="entry name" value="CYTOCHROME_P450"/>
    <property type="match status" value="1"/>
</dbReference>
<dbReference type="CDD" id="cd20625">
    <property type="entry name" value="CYP164-like"/>
    <property type="match status" value="1"/>
</dbReference>
<dbReference type="PANTHER" id="PTHR46696:SF1">
    <property type="entry name" value="CYTOCHROME P450 YJIB-RELATED"/>
    <property type="match status" value="1"/>
</dbReference>
<dbReference type="InterPro" id="IPR036396">
    <property type="entry name" value="Cyt_P450_sf"/>
</dbReference>
<keyword evidence="2" id="KW-0349">Heme</keyword>
<reference evidence="3 4" key="1">
    <citation type="journal article" date="2019" name="Int. J. Syst. Evol. Microbiol.">
        <title>The Global Catalogue of Microorganisms (GCM) 10K type strain sequencing project: providing services to taxonomists for standard genome sequencing and annotation.</title>
        <authorList>
            <consortium name="The Broad Institute Genomics Platform"/>
            <consortium name="The Broad Institute Genome Sequencing Center for Infectious Disease"/>
            <person name="Wu L."/>
            <person name="Ma J."/>
        </authorList>
    </citation>
    <scope>NUCLEOTIDE SEQUENCE [LARGE SCALE GENOMIC DNA]</scope>
    <source>
        <strain evidence="3 4">JCM 10977</strain>
    </source>
</reference>
<proteinExistence type="inferred from homology"/>
<dbReference type="SUPFAM" id="SSF48264">
    <property type="entry name" value="Cytochrome P450"/>
    <property type="match status" value="1"/>
</dbReference>
<name>A0ABN1R7D8_9ACTN</name>
<dbReference type="Pfam" id="PF00067">
    <property type="entry name" value="p450"/>
    <property type="match status" value="1"/>
</dbReference>
<sequence>MRALASGGTDDPYPLYAELHRLGEAVPVTAPELPYAAAVFGYRAVDRILRDPAFEVHDAYRLEPMTPGWRDHAVLVTLMNSMMFSNGDRHGRMRGLFRKVFTPRRVQAMEPDIIRITGELLDRVAELGADGNEVDYMAEFAYLLPARVVGRLLGLPDEDIAWFRSQVDLINDWLDFRRKGFDVLEAADEAAIRITDYYLDLIAQRRASPQQDLISDLVQAGGHEVTDLELVGNLLVLFNASFSTTIHLFGNALPLLLERPAVRSTPESMPAYVEEVLRFDTPAHVFIRVASADTELLGVPLREGELVAVLTGAANRDPRRFAAPDRFDPARVDNQPISFGAGAHYCLGAALARAEAQIALPMVLERFPHLALGSAAVRTDQLILRGYKSLPITVTDRVLVTAGGTADASE</sequence>
<comment type="caution">
    <text evidence="3">The sequence shown here is derived from an EMBL/GenBank/DDBJ whole genome shotgun (WGS) entry which is preliminary data.</text>
</comment>
<protein>
    <submittedName>
        <fullName evidence="3">Cytochrome P450</fullName>
    </submittedName>
</protein>
<dbReference type="InterPro" id="IPR001128">
    <property type="entry name" value="Cyt_P450"/>
</dbReference>
<evidence type="ECO:0000313" key="3">
    <source>
        <dbReference type="EMBL" id="GAA0953004.1"/>
    </source>
</evidence>
<dbReference type="Gene3D" id="1.10.630.10">
    <property type="entry name" value="Cytochrome P450"/>
    <property type="match status" value="1"/>
</dbReference>
<gene>
    <name evidence="3" type="ORF">GCM10009554_56750</name>
</gene>
<dbReference type="PRINTS" id="PR00359">
    <property type="entry name" value="BP450"/>
</dbReference>
<keyword evidence="4" id="KW-1185">Reference proteome</keyword>
<evidence type="ECO:0000256" key="2">
    <source>
        <dbReference type="RuleBase" id="RU000461"/>
    </source>
</evidence>
<keyword evidence="2" id="KW-0560">Oxidoreductase</keyword>
<keyword evidence="2" id="KW-0408">Iron</keyword>
<keyword evidence="2" id="KW-0479">Metal-binding</keyword>
<dbReference type="InterPro" id="IPR017972">
    <property type="entry name" value="Cyt_P450_CS"/>
</dbReference>
<evidence type="ECO:0000313" key="4">
    <source>
        <dbReference type="Proteomes" id="UP001500542"/>
    </source>
</evidence>
<dbReference type="Proteomes" id="UP001500542">
    <property type="component" value="Unassembled WGS sequence"/>
</dbReference>
<comment type="similarity">
    <text evidence="1 2">Belongs to the cytochrome P450 family.</text>
</comment>
<dbReference type="PANTHER" id="PTHR46696">
    <property type="entry name" value="P450, PUTATIVE (EUROFUNG)-RELATED"/>
    <property type="match status" value="1"/>
</dbReference>
<keyword evidence="2" id="KW-0503">Monooxygenase</keyword>
<evidence type="ECO:0000256" key="1">
    <source>
        <dbReference type="ARBA" id="ARBA00010617"/>
    </source>
</evidence>
<organism evidence="3 4">
    <name type="scientific">Kribbella koreensis</name>
    <dbReference type="NCBI Taxonomy" id="57909"/>
    <lineage>
        <taxon>Bacteria</taxon>
        <taxon>Bacillati</taxon>
        <taxon>Actinomycetota</taxon>
        <taxon>Actinomycetes</taxon>
        <taxon>Propionibacteriales</taxon>
        <taxon>Kribbellaceae</taxon>
        <taxon>Kribbella</taxon>
    </lineage>
</organism>
<dbReference type="InterPro" id="IPR002397">
    <property type="entry name" value="Cyt_P450_B"/>
</dbReference>
<accession>A0ABN1R7D8</accession>
<dbReference type="EMBL" id="BAAAHK010000013">
    <property type="protein sequence ID" value="GAA0953004.1"/>
    <property type="molecule type" value="Genomic_DNA"/>
</dbReference>